<dbReference type="Gene3D" id="2.115.10.20">
    <property type="entry name" value="Glycosyl hydrolase domain, family 43"/>
    <property type="match status" value="1"/>
</dbReference>
<accession>A0A9E6PGN2</accession>
<dbReference type="EMBL" id="CP077093">
    <property type="protein sequence ID" value="QXI26196.1"/>
    <property type="molecule type" value="Genomic_DNA"/>
</dbReference>
<reference evidence="3 4" key="1">
    <citation type="journal article" date="2020" name="Microorganisms">
        <title>Reliable Identification of Environmental Pseudomonas Isolates Using the rpoD Gene.</title>
        <authorList>
            <consortium name="The Broad Institute Genome Sequencing Platform"/>
            <person name="Girard L."/>
            <person name="Lood C."/>
            <person name="Rokni-Zadeh H."/>
            <person name="van Noort V."/>
            <person name="Lavigne R."/>
            <person name="De Mot R."/>
        </authorList>
    </citation>
    <scope>NUCLEOTIDE SEQUENCE [LARGE SCALE GENOMIC DNA]</scope>
    <source>
        <strain evidence="3 4">RW8P3</strain>
    </source>
</reference>
<evidence type="ECO:0000256" key="1">
    <source>
        <dbReference type="SAM" id="MobiDB-lite"/>
    </source>
</evidence>
<evidence type="ECO:0000313" key="4">
    <source>
        <dbReference type="Proteomes" id="UP000634530"/>
    </source>
</evidence>
<keyword evidence="4" id="KW-1185">Reference proteome</keyword>
<feature type="chain" id="PRO_5039639087" evidence="2">
    <location>
        <begin position="26"/>
        <end position="830"/>
    </location>
</feature>
<feature type="region of interest" description="Disordered" evidence="1">
    <location>
        <begin position="358"/>
        <end position="377"/>
    </location>
</feature>
<name>A0A9E6PGN2_9PSED</name>
<feature type="signal peptide" evidence="2">
    <location>
        <begin position="1"/>
        <end position="25"/>
    </location>
</feature>
<sequence>MNFKAAFGRSVVCLVGLLTVFSVNAESVIVATPQQGVGIAVDVFDKPDATSGTPSFSSTVKFTLPAYFVPSVNSFKGKVYMFWSNNYDQKNVYFSSSPDGRNWSRAQPIEVGSVLGNVSVSVFNQKLVLTFTDAQQRLKTINSEDGTVWSTPQPISTSHTAVTNKPVVYNGKLFVLYSENSGKAVYSVSSSDGIAWSRESQAFQETADSILTMVPVVYNGQLWAYYAFENGATFARTYDRSGQWGARHDLKGITGKGGLKGFLNSAAMIDGRVFISSSATTFYSNDGLNWNPYFSKSFSGKSAYPSGLGVAYAITADELTRNDPQLPSDLATGISHTDYATFAWRSFIALNNTASTPLPANRGVGNPSGSFADSGKSSQTTNPLLWQTFAHRTELFPAAGKSPVGGPTRPFGSNPQYSYTQFPNGAPLAPGASYAHYNNLDEATQIGQNSIFFPVNPPNAAKKGNDYAPSNDSQILFEAKANPVIYEYAKGLKSYPDHIVLPDGAVEVKAAWRKLADIPQAQRSRYHTATVVTYHGDDSKPVAYNEAYALVALHIIHKTPNYPTLIFATFEHEDALKLPDNSPTGLYYIANYDKIAYASPPNDASPPVATFSDGRGIHSVTLPKGDVADSKHNPPIYSGSNGIPKGQAGPITVVQPQTTHVEVAAVNDQVKQLMDASSQFSNSVWKHYRLKGVQAIPSSTETDPDYYLANIMVESSQPGIQLFRGTNIFPVPADNILTNMRNVANIKVPDYDHSSQTLTMGGCMGCHGVAQSALKQGFSFLFDAINIHNLPQGTPTGFSNPETVGLPDVRVQQQRALKYSLGVKERGATP</sequence>
<dbReference type="RefSeq" id="WP_186679016.1">
    <property type="nucleotide sequence ID" value="NZ_CP077093.1"/>
</dbReference>
<evidence type="ECO:0000256" key="2">
    <source>
        <dbReference type="SAM" id="SignalP"/>
    </source>
</evidence>
<dbReference type="SUPFAM" id="SSF89372">
    <property type="entry name" value="Fucose-specific lectin"/>
    <property type="match status" value="1"/>
</dbReference>
<dbReference type="AlphaFoldDB" id="A0A9E6PGN2"/>
<feature type="compositionally biased region" description="Polar residues" evidence="1">
    <location>
        <begin position="367"/>
        <end position="377"/>
    </location>
</feature>
<protein>
    <submittedName>
        <fullName evidence="3">Exo-alpha-sialidase</fullName>
    </submittedName>
</protein>
<keyword evidence="2" id="KW-0732">Signal</keyword>
<dbReference type="Proteomes" id="UP000634530">
    <property type="component" value="Chromosome"/>
</dbReference>
<proteinExistence type="predicted"/>
<evidence type="ECO:0000313" key="3">
    <source>
        <dbReference type="EMBL" id="QXI26196.1"/>
    </source>
</evidence>
<dbReference type="KEGG" id="pvw:HU752_019785"/>
<organism evidence="3 4">
    <name type="scientific">Pseudomonas vanderleydeniana</name>
    <dbReference type="NCBI Taxonomy" id="2745495"/>
    <lineage>
        <taxon>Bacteria</taxon>
        <taxon>Pseudomonadati</taxon>
        <taxon>Pseudomonadota</taxon>
        <taxon>Gammaproteobacteria</taxon>
        <taxon>Pseudomonadales</taxon>
        <taxon>Pseudomonadaceae</taxon>
        <taxon>Pseudomonas</taxon>
    </lineage>
</organism>
<gene>
    <name evidence="3" type="ORF">HU752_019785</name>
</gene>
<dbReference type="InterPro" id="IPR023296">
    <property type="entry name" value="Glyco_hydro_beta-prop_sf"/>
</dbReference>
<reference evidence="3 4" key="2">
    <citation type="journal article" date="2021" name="Microorganisms">
        <title>The Ever-Expanding Pseudomonas Genus: Description of 43 New Species and Partition of the Pseudomonas putida Group.</title>
        <authorList>
            <person name="Girard L."/>
            <person name="Lood C."/>
            <person name="Hofte M."/>
            <person name="Vandamme P."/>
            <person name="Rokni-Zadeh H."/>
            <person name="van Noort V."/>
            <person name="Lavigne R."/>
            <person name="De Mot R."/>
        </authorList>
    </citation>
    <scope>NUCLEOTIDE SEQUENCE [LARGE SCALE GENOMIC DNA]</scope>
    <source>
        <strain evidence="3 4">RW8P3</strain>
    </source>
</reference>